<evidence type="ECO:0000313" key="2">
    <source>
        <dbReference type="Proteomes" id="UP001283361"/>
    </source>
</evidence>
<reference evidence="1" key="1">
    <citation type="journal article" date="2023" name="G3 (Bethesda)">
        <title>A reference genome for the long-term kleptoplast-retaining sea slug Elysia crispata morphotype clarki.</title>
        <authorList>
            <person name="Eastman K.E."/>
            <person name="Pendleton A.L."/>
            <person name="Shaikh M.A."/>
            <person name="Suttiyut T."/>
            <person name="Ogas R."/>
            <person name="Tomko P."/>
            <person name="Gavelis G."/>
            <person name="Widhalm J.R."/>
            <person name="Wisecaver J.H."/>
        </authorList>
    </citation>
    <scope>NUCLEOTIDE SEQUENCE</scope>
    <source>
        <strain evidence="1">ECLA1</strain>
    </source>
</reference>
<evidence type="ECO:0000313" key="1">
    <source>
        <dbReference type="EMBL" id="KAK3741016.1"/>
    </source>
</evidence>
<sequence length="174" mass="19012">MFDQSLISFDAPSSVILALKLRNRKGKNQSAASQSNFDFLTQDLATRGETRADGLPGQDGTAQPPGPLSSLALISPALLEFPLSQQSRKVQKPQKLGQLTDWPRTAGFRARRIQDEDPLRSVSLVGGIELGIDLSGWDQAGGRSAEIRQHTSNALEKKNKSINGLFIKDIFRNI</sequence>
<gene>
    <name evidence="1" type="ORF">RRG08_005706</name>
</gene>
<proteinExistence type="predicted"/>
<name>A0AAE1CX38_9GAST</name>
<dbReference type="EMBL" id="JAWDGP010006450">
    <property type="protein sequence ID" value="KAK3741016.1"/>
    <property type="molecule type" value="Genomic_DNA"/>
</dbReference>
<accession>A0AAE1CX38</accession>
<comment type="caution">
    <text evidence="1">The sequence shown here is derived from an EMBL/GenBank/DDBJ whole genome shotgun (WGS) entry which is preliminary data.</text>
</comment>
<organism evidence="1 2">
    <name type="scientific">Elysia crispata</name>
    <name type="common">lettuce slug</name>
    <dbReference type="NCBI Taxonomy" id="231223"/>
    <lineage>
        <taxon>Eukaryota</taxon>
        <taxon>Metazoa</taxon>
        <taxon>Spiralia</taxon>
        <taxon>Lophotrochozoa</taxon>
        <taxon>Mollusca</taxon>
        <taxon>Gastropoda</taxon>
        <taxon>Heterobranchia</taxon>
        <taxon>Euthyneura</taxon>
        <taxon>Panpulmonata</taxon>
        <taxon>Sacoglossa</taxon>
        <taxon>Placobranchoidea</taxon>
        <taxon>Plakobranchidae</taxon>
        <taxon>Elysia</taxon>
    </lineage>
</organism>
<dbReference type="Proteomes" id="UP001283361">
    <property type="component" value="Unassembled WGS sequence"/>
</dbReference>
<protein>
    <submittedName>
        <fullName evidence="1">Uncharacterized protein</fullName>
    </submittedName>
</protein>
<dbReference type="AlphaFoldDB" id="A0AAE1CX38"/>
<keyword evidence="2" id="KW-1185">Reference proteome</keyword>